<evidence type="ECO:0000259" key="1">
    <source>
        <dbReference type="Pfam" id="PF25319"/>
    </source>
</evidence>
<organism evidence="2 3">
    <name type="scientific">Intestinirhabdus alba</name>
    <dbReference type="NCBI Taxonomy" id="2899544"/>
    <lineage>
        <taxon>Bacteria</taxon>
        <taxon>Pseudomonadati</taxon>
        <taxon>Pseudomonadota</taxon>
        <taxon>Gammaproteobacteria</taxon>
        <taxon>Enterobacterales</taxon>
        <taxon>Enterobacteriaceae</taxon>
        <taxon>Intestinirhabdus</taxon>
    </lineage>
</organism>
<dbReference type="Pfam" id="PF25319">
    <property type="entry name" value="HofO"/>
    <property type="match status" value="1"/>
</dbReference>
<name>A0A6L6INE9_9ENTR</name>
<sequence>MRRLTDGWCNLSPRVRCLFWGGWTLALSLLAVLGLPGGRPPVVGALLRQQEANRTLWPELRQLAALPERRADAPRAQALSFSPLAFQTPAVHLVRWQPAGAGGELSVRMRWSEMGPLFVRLAAQDMRVSRFTLEPDGDALCLTLQLERGR</sequence>
<keyword evidence="3" id="KW-1185">Reference proteome</keyword>
<evidence type="ECO:0000313" key="3">
    <source>
        <dbReference type="Proteomes" id="UP000477739"/>
    </source>
</evidence>
<proteinExistence type="predicted"/>
<protein>
    <recommendedName>
        <fullName evidence="1">DNA utilization protein HofO C-terminal domain-containing protein</fullName>
    </recommendedName>
</protein>
<dbReference type="AlphaFoldDB" id="A0A6L6INE9"/>
<comment type="caution">
    <text evidence="2">The sequence shown here is derived from an EMBL/GenBank/DDBJ whole genome shotgun (WGS) entry which is preliminary data.</text>
</comment>
<accession>A0A6L6INE9</accession>
<reference evidence="2 3" key="1">
    <citation type="submission" date="2019-11" db="EMBL/GenBank/DDBJ databases">
        <title>Escherichia alba sp. nov. isolated from the gut of plastic-eating superworms Zophobas atratus.</title>
        <authorList>
            <person name="Yang Y."/>
        </authorList>
    </citation>
    <scope>NUCLEOTIDE SEQUENCE [LARGE SCALE GENOMIC DNA]</scope>
    <source>
        <strain evidence="3">BIT-B35</strain>
    </source>
</reference>
<dbReference type="Proteomes" id="UP000477739">
    <property type="component" value="Unassembled WGS sequence"/>
</dbReference>
<dbReference type="RefSeq" id="WP_155109257.1">
    <property type="nucleotide sequence ID" value="NZ_WMJZ01000023.1"/>
</dbReference>
<dbReference type="OrthoDB" id="6564173at2"/>
<gene>
    <name evidence="2" type="ORF">GJV78_15945</name>
</gene>
<dbReference type="EMBL" id="WMJZ01000023">
    <property type="protein sequence ID" value="MTH47725.1"/>
    <property type="molecule type" value="Genomic_DNA"/>
</dbReference>
<feature type="domain" description="DNA utilization protein HofO C-terminal" evidence="1">
    <location>
        <begin position="81"/>
        <end position="148"/>
    </location>
</feature>
<dbReference type="InterPro" id="IPR057522">
    <property type="entry name" value="HofO_C"/>
</dbReference>
<evidence type="ECO:0000313" key="2">
    <source>
        <dbReference type="EMBL" id="MTH47725.1"/>
    </source>
</evidence>